<feature type="region of interest" description="Disordered" evidence="1">
    <location>
        <begin position="497"/>
        <end position="642"/>
    </location>
</feature>
<feature type="region of interest" description="Disordered" evidence="1">
    <location>
        <begin position="377"/>
        <end position="411"/>
    </location>
</feature>
<dbReference type="Proteomes" id="UP000002058">
    <property type="component" value="Unassembled WGS sequence"/>
</dbReference>
<keyword evidence="3" id="KW-1185">Reference proteome</keyword>
<dbReference type="VEuPathDB" id="FungiDB:UREG_04422"/>
<reference evidence="3" key="1">
    <citation type="journal article" date="2009" name="Genome Res.">
        <title>Comparative genomic analyses of the human fungal pathogens Coccidioides and their relatives.</title>
        <authorList>
            <person name="Sharpton T.J."/>
            <person name="Stajich J.E."/>
            <person name="Rounsley S.D."/>
            <person name="Gardner M.J."/>
            <person name="Wortman J.R."/>
            <person name="Jordar V.S."/>
            <person name="Maiti R."/>
            <person name="Kodira C.D."/>
            <person name="Neafsey D.E."/>
            <person name="Zeng Q."/>
            <person name="Hung C.-Y."/>
            <person name="McMahan C."/>
            <person name="Muszewska A."/>
            <person name="Grynberg M."/>
            <person name="Mandel M.A."/>
            <person name="Kellner E.M."/>
            <person name="Barker B.M."/>
            <person name="Galgiani J.N."/>
            <person name="Orbach M.J."/>
            <person name="Kirkland T.N."/>
            <person name="Cole G.T."/>
            <person name="Henn M.R."/>
            <person name="Birren B.W."/>
            <person name="Taylor J.W."/>
        </authorList>
    </citation>
    <scope>NUCLEOTIDE SEQUENCE [LARGE SCALE GENOMIC DNA]</scope>
    <source>
        <strain evidence="3">UAMH 1704</strain>
    </source>
</reference>
<name>C4JNV2_UNCRE</name>
<dbReference type="EMBL" id="CH476616">
    <property type="protein sequence ID" value="EEP79576.1"/>
    <property type="molecule type" value="Genomic_DNA"/>
</dbReference>
<evidence type="ECO:0000313" key="2">
    <source>
        <dbReference type="EMBL" id="EEP79576.1"/>
    </source>
</evidence>
<evidence type="ECO:0000256" key="1">
    <source>
        <dbReference type="SAM" id="MobiDB-lite"/>
    </source>
</evidence>
<feature type="compositionally biased region" description="Polar residues" evidence="1">
    <location>
        <begin position="580"/>
        <end position="599"/>
    </location>
</feature>
<dbReference type="HOGENOM" id="CLU_376911_0_0_1"/>
<accession>C4JNV2</accession>
<organism evidence="2 3">
    <name type="scientific">Uncinocarpus reesii (strain UAMH 1704)</name>
    <dbReference type="NCBI Taxonomy" id="336963"/>
    <lineage>
        <taxon>Eukaryota</taxon>
        <taxon>Fungi</taxon>
        <taxon>Dikarya</taxon>
        <taxon>Ascomycota</taxon>
        <taxon>Pezizomycotina</taxon>
        <taxon>Eurotiomycetes</taxon>
        <taxon>Eurotiomycetidae</taxon>
        <taxon>Onygenales</taxon>
        <taxon>Onygenaceae</taxon>
        <taxon>Uncinocarpus</taxon>
    </lineage>
</organism>
<sequence>MESTLESKGIGVTMKGKVRDVPDICDMETSDEDDSGGFYEEDDDHYASEREYGIDPIALQNVEWRDLRPGLQLEIIRNLGRIYLWPHIVALLHLSPEDSNEAIRHAVARKQQAEEENRLLGEMRAKQLNALLRIDNSVLRQSRVPTQLVFRNISKRHLEGARMQSDPTYLMSTAKDIIAAKCYLRRVGLDPGFVGEWAFDLATMQHPPSTNPNAVEELRWTLDSDDPSEIEQDTVAAIGVQNTSPKVPHRSANTREKLTSKSPRITPNLRFINFFGTAHGVVEEGSLQESKDDGSRLKPYRISASGIKVARAIFNQAQEPPRESPASARGSDVSETNQSEDTVVRLSIGPEGAARVDSLPDMSSPIFSHFLSSPPVSPAASPSVIQSDAPSEDTEMSALSKTKESTETSGPAFAVRQRQPYEKPVERTLSGAWWYDSNAPKPPHLTAESNASMRLQERLLAARAENEIRQLARSGSQNRAVTAPMVMQLPLRSSPLKYSCSSADGERPTTPQVQSSDGHSIVISSPVKMNDPGRAMPQMTRLQSGDSREAEQEHCSRYSPTPLVKTQFQGDTQAEKGANSKANAFTEANQMEVSIVSTQERPDNLCESNEDSPSRFESRSGHSNSQESKSSYEPRKNAPLRISSSNVINASSMEIRVCPQTAAQNTRSCSMESVEEGSQVSGFQDDISLPELPLKKVRKRPKKAVVSESQRRKSARLNPPEGRSLRPPKANVRYKF</sequence>
<dbReference type="OrthoDB" id="5378502at2759"/>
<feature type="region of interest" description="Disordered" evidence="1">
    <location>
        <begin position="692"/>
        <end position="736"/>
    </location>
</feature>
<dbReference type="eggNOG" id="ENOG502T3HB">
    <property type="taxonomic scope" value="Eukaryota"/>
</dbReference>
<feature type="region of interest" description="Disordered" evidence="1">
    <location>
        <begin position="316"/>
        <end position="344"/>
    </location>
</feature>
<dbReference type="KEGG" id="ure:UREG_04422"/>
<dbReference type="RefSeq" id="XP_002544905.1">
    <property type="nucleotide sequence ID" value="XM_002544859.1"/>
</dbReference>
<dbReference type="AlphaFoldDB" id="C4JNV2"/>
<protein>
    <submittedName>
        <fullName evidence="2">Uncharacterized protein</fullName>
    </submittedName>
</protein>
<dbReference type="STRING" id="336963.C4JNV2"/>
<dbReference type="GeneID" id="8441021"/>
<dbReference type="InParanoid" id="C4JNV2"/>
<proteinExistence type="predicted"/>
<feature type="compositionally biased region" description="Basic and acidic residues" evidence="1">
    <location>
        <begin position="546"/>
        <end position="556"/>
    </location>
</feature>
<evidence type="ECO:0000313" key="3">
    <source>
        <dbReference type="Proteomes" id="UP000002058"/>
    </source>
</evidence>
<dbReference type="OMA" id="HISTSGM"/>
<gene>
    <name evidence="2" type="ORF">UREG_04422</name>
</gene>
<feature type="compositionally biased region" description="Polar residues" evidence="1">
    <location>
        <begin position="509"/>
        <end position="518"/>
    </location>
</feature>